<proteinExistence type="predicted"/>
<feature type="compositionally biased region" description="Acidic residues" evidence="1">
    <location>
        <begin position="192"/>
        <end position="214"/>
    </location>
</feature>
<dbReference type="AlphaFoldDB" id="A0A850PFJ4"/>
<keyword evidence="3" id="KW-1185">Reference proteome</keyword>
<name>A0A850PFJ4_9MYCO</name>
<feature type="compositionally biased region" description="Low complexity" evidence="1">
    <location>
        <begin position="229"/>
        <end position="239"/>
    </location>
</feature>
<evidence type="ECO:0000313" key="3">
    <source>
        <dbReference type="Proteomes" id="UP000570517"/>
    </source>
</evidence>
<reference evidence="2 3" key="1">
    <citation type="submission" date="2020-05" db="EMBL/GenBank/DDBJ databases">
        <title>Draft genome sequence of Mycobacterium hippocampi DL, isolated from European seabass, Dicentrarchus labrax, reared in fish farms.</title>
        <authorList>
            <person name="Stathopoulou P."/>
            <person name="Asimakis E."/>
            <person name="Tzokas K."/>
            <person name="Batargias C."/>
            <person name="Tsiamis G."/>
        </authorList>
    </citation>
    <scope>NUCLEOTIDE SEQUENCE [LARGE SCALE GENOMIC DNA]</scope>
    <source>
        <strain evidence="2 3">DL</strain>
    </source>
</reference>
<dbReference type="Proteomes" id="UP000570517">
    <property type="component" value="Unassembled WGS sequence"/>
</dbReference>
<organism evidence="2 3">
    <name type="scientific">Mycolicibacterium hippocampi</name>
    <dbReference type="NCBI Taxonomy" id="659824"/>
    <lineage>
        <taxon>Bacteria</taxon>
        <taxon>Bacillati</taxon>
        <taxon>Actinomycetota</taxon>
        <taxon>Actinomycetes</taxon>
        <taxon>Mycobacteriales</taxon>
        <taxon>Mycobacteriaceae</taxon>
        <taxon>Mycolicibacterium</taxon>
    </lineage>
</organism>
<feature type="region of interest" description="Disordered" evidence="1">
    <location>
        <begin position="170"/>
        <end position="257"/>
    </location>
</feature>
<accession>A0A850PFJ4</accession>
<feature type="compositionally biased region" description="Low complexity" evidence="1">
    <location>
        <begin position="110"/>
        <end position="124"/>
    </location>
</feature>
<dbReference type="RefSeq" id="WP_178357586.1">
    <property type="nucleotide sequence ID" value="NZ_JABFYL010000012.1"/>
</dbReference>
<feature type="compositionally biased region" description="Gly residues" evidence="1">
    <location>
        <begin position="172"/>
        <end position="181"/>
    </location>
</feature>
<evidence type="ECO:0000313" key="2">
    <source>
        <dbReference type="EMBL" id="NVN49199.1"/>
    </source>
</evidence>
<gene>
    <name evidence="2" type="ORF">HLY00_2085</name>
</gene>
<feature type="region of interest" description="Disordered" evidence="1">
    <location>
        <begin position="98"/>
        <end position="124"/>
    </location>
</feature>
<dbReference type="EMBL" id="JABFYL010000012">
    <property type="protein sequence ID" value="NVN49199.1"/>
    <property type="molecule type" value="Genomic_DNA"/>
</dbReference>
<evidence type="ECO:0000256" key="1">
    <source>
        <dbReference type="SAM" id="MobiDB-lite"/>
    </source>
</evidence>
<protein>
    <submittedName>
        <fullName evidence="2">Protein EspJ, component of Type VII secretion system ESX-1</fullName>
    </submittedName>
</protein>
<sequence length="257" mass="25739">MGNPPPLSVDPEQLGMAGGQLLSSAAQLPAAPAPFKPMGNDPLSLAIIGQIPAIDDPVIAQLPAVQAQSTKTANSVVDAAQAYSSTDQQLGGQISQEMQNTSGLPGTGSGSPAAGSSGADSMGQMMSMPMQMAGQMAQMPMQVMGAVAAVPQGVMQGAQQVGQQVSQMAGQFGQGGQGDAAGGIDLPGGELPEAEQADEQPPEAPMEEERDEQDGAAAGRQGSERAPDSSESGSPGTPSGRHRLAEPPVATDDSINL</sequence>
<comment type="caution">
    <text evidence="2">The sequence shown here is derived from an EMBL/GenBank/DDBJ whole genome shotgun (WGS) entry which is preliminary data.</text>
</comment>